<evidence type="ECO:0000313" key="2">
    <source>
        <dbReference type="EMBL" id="ATE76000.1"/>
    </source>
</evidence>
<feature type="region of interest" description="Disordered" evidence="1">
    <location>
        <begin position="42"/>
        <end position="61"/>
    </location>
</feature>
<protein>
    <recommendedName>
        <fullName evidence="4">Protein GbcA</fullName>
    </recommendedName>
</protein>
<proteinExistence type="predicted"/>
<sequence length="61" mass="6787">MWERLWRGGLLWRGSLPPLGCEAAPKPTPRCIRYTACKGFTTAPQPNGGKPPRHNKPPTPH</sequence>
<organism evidence="2 3">
    <name type="scientific">Pseudomonas frederiksbergensis</name>
    <dbReference type="NCBI Taxonomy" id="104087"/>
    <lineage>
        <taxon>Bacteria</taxon>
        <taxon>Pseudomonadati</taxon>
        <taxon>Pseudomonadota</taxon>
        <taxon>Gammaproteobacteria</taxon>
        <taxon>Pseudomonadales</taxon>
        <taxon>Pseudomonadaceae</taxon>
        <taxon>Pseudomonas</taxon>
    </lineage>
</organism>
<name>A0AB33E7E2_9PSED</name>
<reference evidence="2 3" key="1">
    <citation type="submission" date="2017-09" db="EMBL/GenBank/DDBJ databases">
        <title>Complete Genome sequence of Lysobacter capsici KNU-15.</title>
        <authorList>
            <person name="Kim M.-C."/>
            <person name="Yi H."/>
            <person name="Lee D.-W."/>
            <person name="Shin J.-H."/>
        </authorList>
    </citation>
    <scope>NUCLEOTIDE SEQUENCE [LARGE SCALE GENOMIC DNA]</scope>
    <source>
        <strain evidence="2 3">KNU-15</strain>
    </source>
</reference>
<dbReference type="EMBL" id="CP023466">
    <property type="protein sequence ID" value="ATE76000.1"/>
    <property type="molecule type" value="Genomic_DNA"/>
</dbReference>
<dbReference type="AlphaFoldDB" id="A0AB33E7E2"/>
<dbReference type="Proteomes" id="UP000218385">
    <property type="component" value="Chromosome"/>
</dbReference>
<feature type="compositionally biased region" description="Basic residues" evidence="1">
    <location>
        <begin position="51"/>
        <end position="61"/>
    </location>
</feature>
<evidence type="ECO:0008006" key="4">
    <source>
        <dbReference type="Google" id="ProtNLM"/>
    </source>
</evidence>
<gene>
    <name evidence="2" type="ORF">CNN82_06065</name>
</gene>
<evidence type="ECO:0000256" key="1">
    <source>
        <dbReference type="SAM" id="MobiDB-lite"/>
    </source>
</evidence>
<evidence type="ECO:0000313" key="3">
    <source>
        <dbReference type="Proteomes" id="UP000218385"/>
    </source>
</evidence>
<accession>A0AB33E7E2</accession>